<dbReference type="InterPro" id="IPR020084">
    <property type="entry name" value="NUDIX_hydrolase_CS"/>
</dbReference>
<dbReference type="InterPro" id="IPR050241">
    <property type="entry name" value="NAD-cap_RNA_hydrolase_NudC"/>
</dbReference>
<evidence type="ECO:0000256" key="2">
    <source>
        <dbReference type="ARBA" id="ARBA00001947"/>
    </source>
</evidence>
<evidence type="ECO:0000313" key="13">
    <source>
        <dbReference type="EMBL" id="NDV86228.1"/>
    </source>
</evidence>
<dbReference type="Gene3D" id="3.90.79.20">
    <property type="match status" value="1"/>
</dbReference>
<dbReference type="InterPro" id="IPR015797">
    <property type="entry name" value="NUDIX_hydrolase-like_dom_sf"/>
</dbReference>
<keyword evidence="8" id="KW-0520">NAD</keyword>
<evidence type="ECO:0000256" key="6">
    <source>
        <dbReference type="ARBA" id="ARBA00022801"/>
    </source>
</evidence>
<dbReference type="PANTHER" id="PTHR42904">
    <property type="entry name" value="NUDIX HYDROLASE, NUDC SUBFAMILY"/>
    <property type="match status" value="1"/>
</dbReference>
<dbReference type="EC" id="3.6.1.22" evidence="4"/>
<dbReference type="NCBIfam" id="NF001299">
    <property type="entry name" value="PRK00241.1"/>
    <property type="match status" value="1"/>
</dbReference>
<sequence>MRDDDHRPDAARAELSARTGFAGNRLSRDGEHRTDASLAEALAHPAARLFLASADRWLLRTERPDPLFSRAEAEALGARLDGCVLLGTDMAGQPHLAARLAEGFEPEDGMVLIDLRSIAMQGLLDTDSEGQIGQAAHLLGWHGRNRFCARCGAETHPEAAGYRRRCSACGDVVFPRTDPVTIMLVHDGEGRCVLGRQPRFPEKFWSCLAGFVEAGETIEDAVRRETAEEAGLAVSRVDYLASQPWPFPGSLMIGCMALAPAGPIVFDATELEACRWFDRDEVRSMLAGTHPEGLSVPQRFAIAHHLIKAFAEG</sequence>
<comment type="cofactor">
    <cofactor evidence="1">
        <name>Mg(2+)</name>
        <dbReference type="ChEBI" id="CHEBI:18420"/>
    </cofactor>
</comment>
<dbReference type="InterPro" id="IPR000086">
    <property type="entry name" value="NUDIX_hydrolase_dom"/>
</dbReference>
<dbReference type="InterPro" id="IPR020476">
    <property type="entry name" value="Nudix_hydrolase"/>
</dbReference>
<protein>
    <recommendedName>
        <fullName evidence="4">NAD(+) diphosphatase</fullName>
        <ecNumber evidence="4">3.6.1.22</ecNumber>
    </recommendedName>
</protein>
<dbReference type="SUPFAM" id="SSF55811">
    <property type="entry name" value="Nudix"/>
    <property type="match status" value="1"/>
</dbReference>
<keyword evidence="6 10" id="KW-0378">Hydrolase</keyword>
<organism evidence="13 14">
    <name type="scientific">Aurantimonas aggregata</name>
    <dbReference type="NCBI Taxonomy" id="2047720"/>
    <lineage>
        <taxon>Bacteria</taxon>
        <taxon>Pseudomonadati</taxon>
        <taxon>Pseudomonadota</taxon>
        <taxon>Alphaproteobacteria</taxon>
        <taxon>Hyphomicrobiales</taxon>
        <taxon>Aurantimonadaceae</taxon>
        <taxon>Aurantimonas</taxon>
    </lineage>
</organism>
<comment type="cofactor">
    <cofactor evidence="2">
        <name>Zn(2+)</name>
        <dbReference type="ChEBI" id="CHEBI:29105"/>
    </cofactor>
</comment>
<dbReference type="Pfam" id="PF00293">
    <property type="entry name" value="NUDIX"/>
    <property type="match status" value="1"/>
</dbReference>
<dbReference type="AlphaFoldDB" id="A0A6L9MF29"/>
<evidence type="ECO:0000256" key="7">
    <source>
        <dbReference type="ARBA" id="ARBA00022842"/>
    </source>
</evidence>
<keyword evidence="7" id="KW-0460">Magnesium</keyword>
<comment type="catalytic activity">
    <reaction evidence="9">
        <text>a 5'-end NAD(+)-phospho-ribonucleoside in mRNA + H2O = a 5'-end phospho-adenosine-phospho-ribonucleoside in mRNA + beta-nicotinamide D-ribonucleotide + 2 H(+)</text>
        <dbReference type="Rhea" id="RHEA:60876"/>
        <dbReference type="Rhea" id="RHEA-COMP:15698"/>
        <dbReference type="Rhea" id="RHEA-COMP:15719"/>
        <dbReference type="ChEBI" id="CHEBI:14649"/>
        <dbReference type="ChEBI" id="CHEBI:15377"/>
        <dbReference type="ChEBI" id="CHEBI:15378"/>
        <dbReference type="ChEBI" id="CHEBI:144029"/>
        <dbReference type="ChEBI" id="CHEBI:144051"/>
    </reaction>
    <physiologicalReaction direction="left-to-right" evidence="9">
        <dbReference type="Rhea" id="RHEA:60877"/>
    </physiologicalReaction>
</comment>
<dbReference type="GO" id="GO:0005829">
    <property type="term" value="C:cytosol"/>
    <property type="evidence" value="ECO:0007669"/>
    <property type="project" value="TreeGrafter"/>
</dbReference>
<evidence type="ECO:0000256" key="11">
    <source>
        <dbReference type="SAM" id="MobiDB-lite"/>
    </source>
</evidence>
<dbReference type="PROSITE" id="PS00893">
    <property type="entry name" value="NUDIX_BOX"/>
    <property type="match status" value="1"/>
</dbReference>
<dbReference type="RefSeq" id="WP_163042961.1">
    <property type="nucleotide sequence ID" value="NZ_JAAAMJ010000002.1"/>
</dbReference>
<name>A0A6L9MF29_9HYPH</name>
<feature type="compositionally biased region" description="Basic and acidic residues" evidence="11">
    <location>
        <begin position="1"/>
        <end position="12"/>
    </location>
</feature>
<dbReference type="Gene3D" id="3.90.79.10">
    <property type="entry name" value="Nucleoside Triphosphate Pyrophosphohydrolase"/>
    <property type="match status" value="1"/>
</dbReference>
<feature type="domain" description="Nudix hydrolase" evidence="12">
    <location>
        <begin position="175"/>
        <end position="300"/>
    </location>
</feature>
<dbReference type="GO" id="GO:0035529">
    <property type="term" value="F:NADH pyrophosphatase activity"/>
    <property type="evidence" value="ECO:0007669"/>
    <property type="project" value="TreeGrafter"/>
</dbReference>
<keyword evidence="14" id="KW-1185">Reference proteome</keyword>
<dbReference type="GO" id="GO:0006742">
    <property type="term" value="P:NADP+ catabolic process"/>
    <property type="evidence" value="ECO:0007669"/>
    <property type="project" value="TreeGrafter"/>
</dbReference>
<gene>
    <name evidence="13" type="primary">nudC</name>
    <name evidence="13" type="ORF">GTW51_05880</name>
</gene>
<evidence type="ECO:0000256" key="8">
    <source>
        <dbReference type="ARBA" id="ARBA00023027"/>
    </source>
</evidence>
<evidence type="ECO:0000256" key="9">
    <source>
        <dbReference type="ARBA" id="ARBA00023679"/>
    </source>
</evidence>
<evidence type="ECO:0000259" key="12">
    <source>
        <dbReference type="PROSITE" id="PS51462"/>
    </source>
</evidence>
<dbReference type="GO" id="GO:0019677">
    <property type="term" value="P:NAD+ catabolic process"/>
    <property type="evidence" value="ECO:0007669"/>
    <property type="project" value="TreeGrafter"/>
</dbReference>
<dbReference type="PROSITE" id="PS51462">
    <property type="entry name" value="NUDIX"/>
    <property type="match status" value="1"/>
</dbReference>
<evidence type="ECO:0000313" key="14">
    <source>
        <dbReference type="Proteomes" id="UP000476332"/>
    </source>
</evidence>
<feature type="region of interest" description="Disordered" evidence="11">
    <location>
        <begin position="1"/>
        <end position="29"/>
    </location>
</feature>
<dbReference type="InterPro" id="IPR015376">
    <property type="entry name" value="Znr_NADH_PPase"/>
</dbReference>
<evidence type="ECO:0000256" key="1">
    <source>
        <dbReference type="ARBA" id="ARBA00001946"/>
    </source>
</evidence>
<dbReference type="PRINTS" id="PR00502">
    <property type="entry name" value="NUDIXFAMILY"/>
</dbReference>
<dbReference type="InterPro" id="IPR049734">
    <property type="entry name" value="NudC-like_C"/>
</dbReference>
<evidence type="ECO:0000256" key="4">
    <source>
        <dbReference type="ARBA" id="ARBA00012381"/>
    </source>
</evidence>
<dbReference type="EMBL" id="JAAAMJ010000002">
    <property type="protein sequence ID" value="NDV86228.1"/>
    <property type="molecule type" value="Genomic_DNA"/>
</dbReference>
<comment type="similarity">
    <text evidence="3">Belongs to the Nudix hydrolase family. NudC subfamily.</text>
</comment>
<dbReference type="CDD" id="cd03429">
    <property type="entry name" value="NUDIX_NADH_pyrophosphatase_Nudt13"/>
    <property type="match status" value="1"/>
</dbReference>
<proteinExistence type="inferred from homology"/>
<evidence type="ECO:0000256" key="10">
    <source>
        <dbReference type="RuleBase" id="RU003476"/>
    </source>
</evidence>
<evidence type="ECO:0000256" key="5">
    <source>
        <dbReference type="ARBA" id="ARBA00022723"/>
    </source>
</evidence>
<keyword evidence="5" id="KW-0479">Metal-binding</keyword>
<reference evidence="13 14" key="1">
    <citation type="submission" date="2020-01" db="EMBL/GenBank/DDBJ databases">
        <title>Genomes of bacteria type strains.</title>
        <authorList>
            <person name="Chen J."/>
            <person name="Zhu S."/>
            <person name="Chen J."/>
        </authorList>
    </citation>
    <scope>NUCLEOTIDE SEQUENCE [LARGE SCALE GENOMIC DNA]</scope>
    <source>
        <strain evidence="13 14">KCTC 52919</strain>
    </source>
</reference>
<dbReference type="PANTHER" id="PTHR42904:SF6">
    <property type="entry name" value="NAD-CAPPED RNA HYDROLASE NUDT12"/>
    <property type="match status" value="1"/>
</dbReference>
<evidence type="ECO:0000256" key="3">
    <source>
        <dbReference type="ARBA" id="ARBA00009595"/>
    </source>
</evidence>
<dbReference type="Pfam" id="PF09297">
    <property type="entry name" value="Zn_ribbon_NUD"/>
    <property type="match status" value="1"/>
</dbReference>
<dbReference type="Proteomes" id="UP000476332">
    <property type="component" value="Unassembled WGS sequence"/>
</dbReference>
<comment type="caution">
    <text evidence="13">The sequence shown here is derived from an EMBL/GenBank/DDBJ whole genome shotgun (WGS) entry which is preliminary data.</text>
</comment>
<accession>A0A6L9MF29</accession>
<dbReference type="GO" id="GO:0046872">
    <property type="term" value="F:metal ion binding"/>
    <property type="evidence" value="ECO:0007669"/>
    <property type="project" value="UniProtKB-KW"/>
</dbReference>